<feature type="region of interest" description="Disordered" evidence="1">
    <location>
        <begin position="93"/>
        <end position="132"/>
    </location>
</feature>
<proteinExistence type="predicted"/>
<keyword evidence="4" id="KW-1185">Reference proteome</keyword>
<reference evidence="3" key="3">
    <citation type="submission" date="2015-06" db="UniProtKB">
        <authorList>
            <consortium name="EnsemblProtists"/>
        </authorList>
    </citation>
    <scope>IDENTIFICATION</scope>
</reference>
<dbReference type="PaxDb" id="55529-EKX44027"/>
<dbReference type="EnsemblProtists" id="EKX44027">
    <property type="protein sequence ID" value="EKX44027"/>
    <property type="gene ID" value="GUITHDRAFT_87621"/>
</dbReference>
<accession>L1J6R1</accession>
<dbReference type="KEGG" id="gtt:GUITHDRAFT_87621"/>
<reference evidence="2 4" key="1">
    <citation type="journal article" date="2012" name="Nature">
        <title>Algal genomes reveal evolutionary mosaicism and the fate of nucleomorphs.</title>
        <authorList>
            <consortium name="DOE Joint Genome Institute"/>
            <person name="Curtis B.A."/>
            <person name="Tanifuji G."/>
            <person name="Burki F."/>
            <person name="Gruber A."/>
            <person name="Irimia M."/>
            <person name="Maruyama S."/>
            <person name="Arias M.C."/>
            <person name="Ball S.G."/>
            <person name="Gile G.H."/>
            <person name="Hirakawa Y."/>
            <person name="Hopkins J.F."/>
            <person name="Kuo A."/>
            <person name="Rensing S.A."/>
            <person name="Schmutz J."/>
            <person name="Symeonidi A."/>
            <person name="Elias M."/>
            <person name="Eveleigh R.J."/>
            <person name="Herman E.K."/>
            <person name="Klute M.J."/>
            <person name="Nakayama T."/>
            <person name="Obornik M."/>
            <person name="Reyes-Prieto A."/>
            <person name="Armbrust E.V."/>
            <person name="Aves S.J."/>
            <person name="Beiko R.G."/>
            <person name="Coutinho P."/>
            <person name="Dacks J.B."/>
            <person name="Durnford D.G."/>
            <person name="Fast N.M."/>
            <person name="Green B.R."/>
            <person name="Grisdale C.J."/>
            <person name="Hempel F."/>
            <person name="Henrissat B."/>
            <person name="Hoppner M.P."/>
            <person name="Ishida K."/>
            <person name="Kim E."/>
            <person name="Koreny L."/>
            <person name="Kroth P.G."/>
            <person name="Liu Y."/>
            <person name="Malik S.B."/>
            <person name="Maier U.G."/>
            <person name="McRose D."/>
            <person name="Mock T."/>
            <person name="Neilson J.A."/>
            <person name="Onodera N.T."/>
            <person name="Poole A.M."/>
            <person name="Pritham E.J."/>
            <person name="Richards T.A."/>
            <person name="Rocap G."/>
            <person name="Roy S.W."/>
            <person name="Sarai C."/>
            <person name="Schaack S."/>
            <person name="Shirato S."/>
            <person name="Slamovits C.H."/>
            <person name="Spencer D.F."/>
            <person name="Suzuki S."/>
            <person name="Worden A.Z."/>
            <person name="Zauner S."/>
            <person name="Barry K."/>
            <person name="Bell C."/>
            <person name="Bharti A.K."/>
            <person name="Crow J.A."/>
            <person name="Grimwood J."/>
            <person name="Kramer R."/>
            <person name="Lindquist E."/>
            <person name="Lucas S."/>
            <person name="Salamov A."/>
            <person name="McFadden G.I."/>
            <person name="Lane C.E."/>
            <person name="Keeling P.J."/>
            <person name="Gray M.W."/>
            <person name="Grigoriev I.V."/>
            <person name="Archibald J.M."/>
        </authorList>
    </citation>
    <scope>NUCLEOTIDE SEQUENCE</scope>
    <source>
        <strain evidence="2 4">CCMP2712</strain>
    </source>
</reference>
<evidence type="ECO:0000313" key="4">
    <source>
        <dbReference type="Proteomes" id="UP000011087"/>
    </source>
</evidence>
<dbReference type="GeneID" id="17300617"/>
<evidence type="ECO:0000313" key="2">
    <source>
        <dbReference type="EMBL" id="EKX44027.1"/>
    </source>
</evidence>
<evidence type="ECO:0000313" key="3">
    <source>
        <dbReference type="EnsemblProtists" id="EKX44027"/>
    </source>
</evidence>
<name>L1J6R1_GUITC</name>
<dbReference type="Proteomes" id="UP000011087">
    <property type="component" value="Unassembled WGS sequence"/>
</dbReference>
<reference evidence="4" key="2">
    <citation type="submission" date="2012-11" db="EMBL/GenBank/DDBJ databases">
        <authorList>
            <person name="Kuo A."/>
            <person name="Curtis B.A."/>
            <person name="Tanifuji G."/>
            <person name="Burki F."/>
            <person name="Gruber A."/>
            <person name="Irimia M."/>
            <person name="Maruyama S."/>
            <person name="Arias M.C."/>
            <person name="Ball S.G."/>
            <person name="Gile G.H."/>
            <person name="Hirakawa Y."/>
            <person name="Hopkins J.F."/>
            <person name="Rensing S.A."/>
            <person name="Schmutz J."/>
            <person name="Symeonidi A."/>
            <person name="Elias M."/>
            <person name="Eveleigh R.J."/>
            <person name="Herman E.K."/>
            <person name="Klute M.J."/>
            <person name="Nakayama T."/>
            <person name="Obornik M."/>
            <person name="Reyes-Prieto A."/>
            <person name="Armbrust E.V."/>
            <person name="Aves S.J."/>
            <person name="Beiko R.G."/>
            <person name="Coutinho P."/>
            <person name="Dacks J.B."/>
            <person name="Durnford D.G."/>
            <person name="Fast N.M."/>
            <person name="Green B.R."/>
            <person name="Grisdale C."/>
            <person name="Hempe F."/>
            <person name="Henrissat B."/>
            <person name="Hoppner M.P."/>
            <person name="Ishida K.-I."/>
            <person name="Kim E."/>
            <person name="Koreny L."/>
            <person name="Kroth P.G."/>
            <person name="Liu Y."/>
            <person name="Malik S.-B."/>
            <person name="Maier U.G."/>
            <person name="McRose D."/>
            <person name="Mock T."/>
            <person name="Neilson J.A."/>
            <person name="Onodera N.T."/>
            <person name="Poole A.M."/>
            <person name="Pritham E.J."/>
            <person name="Richards T.A."/>
            <person name="Rocap G."/>
            <person name="Roy S.W."/>
            <person name="Sarai C."/>
            <person name="Schaack S."/>
            <person name="Shirato S."/>
            <person name="Slamovits C.H."/>
            <person name="Spencer D.F."/>
            <person name="Suzuki S."/>
            <person name="Worden A.Z."/>
            <person name="Zauner S."/>
            <person name="Barry K."/>
            <person name="Bell C."/>
            <person name="Bharti A.K."/>
            <person name="Crow J.A."/>
            <person name="Grimwood J."/>
            <person name="Kramer R."/>
            <person name="Lindquist E."/>
            <person name="Lucas S."/>
            <person name="Salamov A."/>
            <person name="McFadden G.I."/>
            <person name="Lane C.E."/>
            <person name="Keeling P.J."/>
            <person name="Gray M.W."/>
            <person name="Grigoriev I.V."/>
            <person name="Archibald J.M."/>
        </authorList>
    </citation>
    <scope>NUCLEOTIDE SEQUENCE</scope>
    <source>
        <strain evidence="4">CCMP2712</strain>
    </source>
</reference>
<protein>
    <submittedName>
        <fullName evidence="2 3">Uncharacterized protein</fullName>
    </submittedName>
</protein>
<sequence>MSEEEEEPQWQPCQAVYHGDGTWREGIACEKTAETFLVRFIGHADQEPQETEAQDVHLLRQQATRSPASDAFPGSSKYPRVSVEDLFRSFTVSSEPANTSSPKLAPTPPLTSVNTASPKLSPPTPPLSSSSLTLLDKEYPLHDACARGEMDKIRHFIETKKMDVNERGHPPQRWVSSALLGVCWEGGDRKIPHRESGGHVVAGRGRLDCAAPCLDQGQQLFVCSARG</sequence>
<dbReference type="HOGENOM" id="CLU_1221660_0_0_1"/>
<feature type="region of interest" description="Disordered" evidence="1">
    <location>
        <begin position="48"/>
        <end position="77"/>
    </location>
</feature>
<dbReference type="RefSeq" id="XP_005831007.1">
    <property type="nucleotide sequence ID" value="XM_005830950.1"/>
</dbReference>
<dbReference type="EMBL" id="JH993007">
    <property type="protein sequence ID" value="EKX44027.1"/>
    <property type="molecule type" value="Genomic_DNA"/>
</dbReference>
<evidence type="ECO:0000256" key="1">
    <source>
        <dbReference type="SAM" id="MobiDB-lite"/>
    </source>
</evidence>
<dbReference type="AlphaFoldDB" id="L1J6R1"/>
<organism evidence="2">
    <name type="scientific">Guillardia theta (strain CCMP2712)</name>
    <name type="common">Cryptophyte</name>
    <dbReference type="NCBI Taxonomy" id="905079"/>
    <lineage>
        <taxon>Eukaryota</taxon>
        <taxon>Cryptophyceae</taxon>
        <taxon>Pyrenomonadales</taxon>
        <taxon>Geminigeraceae</taxon>
        <taxon>Guillardia</taxon>
    </lineage>
</organism>
<feature type="compositionally biased region" description="Polar residues" evidence="1">
    <location>
        <begin position="93"/>
        <end position="102"/>
    </location>
</feature>
<gene>
    <name evidence="2" type="ORF">GUITHDRAFT_87621</name>
</gene>